<evidence type="ECO:0000256" key="3">
    <source>
        <dbReference type="ARBA" id="ARBA00023136"/>
    </source>
</evidence>
<name>L9KZW8_TUPCH</name>
<keyword evidence="4" id="KW-1133">Transmembrane helix</keyword>
<comment type="subcellular location">
    <subcellularLocation>
        <location evidence="1">Membrane</location>
    </subcellularLocation>
</comment>
<proteinExistence type="predicted"/>
<evidence type="ECO:0000313" key="7">
    <source>
        <dbReference type="Proteomes" id="UP000011518"/>
    </source>
</evidence>
<dbReference type="PANTHER" id="PTHR11860:SF87">
    <property type="entry name" value="CMRF35-LIKE MOLECULE 8"/>
    <property type="match status" value="1"/>
</dbReference>
<keyword evidence="7" id="KW-1185">Reference proteome</keyword>
<dbReference type="InterPro" id="IPR013106">
    <property type="entry name" value="Ig_V-set"/>
</dbReference>
<keyword evidence="3 4" id="KW-0472">Membrane</keyword>
<dbReference type="Gene3D" id="2.60.40.10">
    <property type="entry name" value="Immunoglobulins"/>
    <property type="match status" value="1"/>
</dbReference>
<keyword evidence="2 4" id="KW-0812">Transmembrane</keyword>
<dbReference type="SUPFAM" id="SSF48726">
    <property type="entry name" value="Immunoglobulin"/>
    <property type="match status" value="1"/>
</dbReference>
<dbReference type="PANTHER" id="PTHR11860">
    <property type="entry name" value="POLYMERIC-IMMUNOGLOBULIN RECEPTOR"/>
    <property type="match status" value="1"/>
</dbReference>
<dbReference type="Proteomes" id="UP000011518">
    <property type="component" value="Unassembled WGS sequence"/>
</dbReference>
<evidence type="ECO:0000256" key="2">
    <source>
        <dbReference type="ARBA" id="ARBA00022692"/>
    </source>
</evidence>
<organism evidence="6 7">
    <name type="scientific">Tupaia chinensis</name>
    <name type="common">Chinese tree shrew</name>
    <name type="synonym">Tupaia belangeri chinensis</name>
    <dbReference type="NCBI Taxonomy" id="246437"/>
    <lineage>
        <taxon>Eukaryota</taxon>
        <taxon>Metazoa</taxon>
        <taxon>Chordata</taxon>
        <taxon>Craniata</taxon>
        <taxon>Vertebrata</taxon>
        <taxon>Euteleostomi</taxon>
        <taxon>Mammalia</taxon>
        <taxon>Eutheria</taxon>
        <taxon>Euarchontoglires</taxon>
        <taxon>Scandentia</taxon>
        <taxon>Tupaiidae</taxon>
        <taxon>Tupaia</taxon>
    </lineage>
</organism>
<dbReference type="AlphaFoldDB" id="L9KZW8"/>
<dbReference type="GO" id="GO:0005886">
    <property type="term" value="C:plasma membrane"/>
    <property type="evidence" value="ECO:0007669"/>
    <property type="project" value="TreeGrafter"/>
</dbReference>
<dbReference type="InParanoid" id="L9KZW8"/>
<accession>L9KZW8</accession>
<sequence length="231" mass="26015">MRKTVVLPSGCFSLSGPSTATGTVGGSLSLQFRYQREFQADSKYWCRKSLTPLRLLCDKIVEIRGSQLEVRRGRVSIRDHPASLTFTVTLENLKEEDAGTYWSAIDRPWDQDTHVQVVVSVYPVLLSFPQMTPETLPLREEQTQLSVGCPRVALTVSSSCLGLDSLSRESPSSRALWDPMEQSLVSIIHFVLLVFLKLPLLLGMLSAVLWVNRPQRTWGRQSRPDNENQEP</sequence>
<dbReference type="STRING" id="246437.L9KZW8"/>
<gene>
    <name evidence="6" type="ORF">TREES_T100007474</name>
</gene>
<dbReference type="GO" id="GO:0004888">
    <property type="term" value="F:transmembrane signaling receptor activity"/>
    <property type="evidence" value="ECO:0007669"/>
    <property type="project" value="TreeGrafter"/>
</dbReference>
<evidence type="ECO:0000313" key="6">
    <source>
        <dbReference type="EMBL" id="ELW68346.1"/>
    </source>
</evidence>
<feature type="domain" description="Immunoglobulin V-set" evidence="5">
    <location>
        <begin position="17"/>
        <end position="105"/>
    </location>
</feature>
<evidence type="ECO:0000256" key="1">
    <source>
        <dbReference type="ARBA" id="ARBA00004370"/>
    </source>
</evidence>
<dbReference type="EMBL" id="KB320577">
    <property type="protein sequence ID" value="ELW68346.1"/>
    <property type="molecule type" value="Genomic_DNA"/>
</dbReference>
<reference evidence="7" key="1">
    <citation type="submission" date="2012-07" db="EMBL/GenBank/DDBJ databases">
        <title>Genome of the Chinese tree shrew, a rising model animal genetically related to primates.</title>
        <authorList>
            <person name="Zhang G."/>
            <person name="Fan Y."/>
            <person name="Yao Y."/>
            <person name="Huang Z."/>
        </authorList>
    </citation>
    <scope>NUCLEOTIDE SEQUENCE [LARGE SCALE GENOMIC DNA]</scope>
</reference>
<dbReference type="InterPro" id="IPR050671">
    <property type="entry name" value="CD300_family_receptors"/>
</dbReference>
<dbReference type="InterPro" id="IPR036179">
    <property type="entry name" value="Ig-like_dom_sf"/>
</dbReference>
<protein>
    <submittedName>
        <fullName evidence="6">CMRF35-like molecule 6</fullName>
    </submittedName>
</protein>
<dbReference type="FunCoup" id="L9KZW8">
    <property type="interactions" value="303"/>
</dbReference>
<feature type="transmembrane region" description="Helical" evidence="4">
    <location>
        <begin position="187"/>
        <end position="211"/>
    </location>
</feature>
<dbReference type="Pfam" id="PF07686">
    <property type="entry name" value="V-set"/>
    <property type="match status" value="1"/>
</dbReference>
<dbReference type="CDD" id="cd05716">
    <property type="entry name" value="IgV_pIgR_like"/>
    <property type="match status" value="1"/>
</dbReference>
<dbReference type="InterPro" id="IPR013783">
    <property type="entry name" value="Ig-like_fold"/>
</dbReference>
<evidence type="ECO:0000259" key="5">
    <source>
        <dbReference type="Pfam" id="PF07686"/>
    </source>
</evidence>
<evidence type="ECO:0000256" key="4">
    <source>
        <dbReference type="SAM" id="Phobius"/>
    </source>
</evidence>
<reference evidence="7" key="2">
    <citation type="journal article" date="2013" name="Nat. Commun.">
        <title>Genome of the Chinese tree shrew.</title>
        <authorList>
            <person name="Fan Y."/>
            <person name="Huang Z.Y."/>
            <person name="Cao C.C."/>
            <person name="Chen C.S."/>
            <person name="Chen Y.X."/>
            <person name="Fan D.D."/>
            <person name="He J."/>
            <person name="Hou H.L."/>
            <person name="Hu L."/>
            <person name="Hu X.T."/>
            <person name="Jiang X.T."/>
            <person name="Lai R."/>
            <person name="Lang Y.S."/>
            <person name="Liang B."/>
            <person name="Liao S.G."/>
            <person name="Mu D."/>
            <person name="Ma Y.Y."/>
            <person name="Niu Y.Y."/>
            <person name="Sun X.Q."/>
            <person name="Xia J.Q."/>
            <person name="Xiao J."/>
            <person name="Xiong Z.Q."/>
            <person name="Xu L."/>
            <person name="Yang L."/>
            <person name="Zhang Y."/>
            <person name="Zhao W."/>
            <person name="Zhao X.D."/>
            <person name="Zheng Y.T."/>
            <person name="Zhou J.M."/>
            <person name="Zhu Y.B."/>
            <person name="Zhang G.J."/>
            <person name="Wang J."/>
            <person name="Yao Y.G."/>
        </authorList>
    </citation>
    <scope>NUCLEOTIDE SEQUENCE [LARGE SCALE GENOMIC DNA]</scope>
</reference>